<dbReference type="InterPro" id="IPR012334">
    <property type="entry name" value="Pectin_lyas_fold"/>
</dbReference>
<evidence type="ECO:0008006" key="5">
    <source>
        <dbReference type="Google" id="ProtNLM"/>
    </source>
</evidence>
<gene>
    <name evidence="3" type="ORF">Ahy_A09g044136</name>
</gene>
<name>A0A445BJK7_ARAHY</name>
<evidence type="ECO:0000256" key="2">
    <source>
        <dbReference type="ARBA" id="ARBA00022512"/>
    </source>
</evidence>
<dbReference type="InterPro" id="IPR011050">
    <property type="entry name" value="Pectin_lyase_fold/virulence"/>
</dbReference>
<dbReference type="Gene3D" id="2.160.20.10">
    <property type="entry name" value="Single-stranded right-handed beta-helix, Pectin lyase-like"/>
    <property type="match status" value="1"/>
</dbReference>
<protein>
    <recommendedName>
        <fullName evidence="5">Pectate lyase superfamily protein domain-containing protein</fullName>
    </recommendedName>
</protein>
<dbReference type="AlphaFoldDB" id="A0A445BJK7"/>
<keyword evidence="2" id="KW-0964">Secreted</keyword>
<proteinExistence type="predicted"/>
<dbReference type="EMBL" id="SDMP01000009">
    <property type="protein sequence ID" value="RYR38866.1"/>
    <property type="molecule type" value="Genomic_DNA"/>
</dbReference>
<accession>A0A445BJK7</accession>
<sequence length="154" mass="17315">MKNDDVYMNAEDNNEPDFDDMNKRLKNIEAETANLKEILGSVAECRRLNGNEYPAINFRKHSAVLTDFGGLGDEKTFNTKAFQYAISNLSHYASDGGAQLVVPPGKWLTRSFNLIIHFTQFLQKDALILASQDKSEWPPLPVLPSSRRGRDAPD</sequence>
<dbReference type="PANTHER" id="PTHR31339:SF12">
    <property type="entry name" value="ENDO-POLYGALACTURONASE-LIKE PROTEIN"/>
    <property type="match status" value="1"/>
</dbReference>
<keyword evidence="4" id="KW-1185">Reference proteome</keyword>
<dbReference type="SUPFAM" id="SSF51126">
    <property type="entry name" value="Pectin lyase-like"/>
    <property type="match status" value="1"/>
</dbReference>
<reference evidence="3 4" key="1">
    <citation type="submission" date="2019-01" db="EMBL/GenBank/DDBJ databases">
        <title>Sequencing of cultivated peanut Arachis hypogaea provides insights into genome evolution and oil improvement.</title>
        <authorList>
            <person name="Chen X."/>
        </authorList>
    </citation>
    <scope>NUCLEOTIDE SEQUENCE [LARGE SCALE GENOMIC DNA]</scope>
    <source>
        <strain evidence="4">cv. Fuhuasheng</strain>
        <tissue evidence="3">Leaves</tissue>
    </source>
</reference>
<keyword evidence="2" id="KW-0134">Cell wall</keyword>
<dbReference type="InterPro" id="IPR051801">
    <property type="entry name" value="GH28_Enzymes"/>
</dbReference>
<organism evidence="3 4">
    <name type="scientific">Arachis hypogaea</name>
    <name type="common">Peanut</name>
    <dbReference type="NCBI Taxonomy" id="3818"/>
    <lineage>
        <taxon>Eukaryota</taxon>
        <taxon>Viridiplantae</taxon>
        <taxon>Streptophyta</taxon>
        <taxon>Embryophyta</taxon>
        <taxon>Tracheophyta</taxon>
        <taxon>Spermatophyta</taxon>
        <taxon>Magnoliopsida</taxon>
        <taxon>eudicotyledons</taxon>
        <taxon>Gunneridae</taxon>
        <taxon>Pentapetalae</taxon>
        <taxon>rosids</taxon>
        <taxon>fabids</taxon>
        <taxon>Fabales</taxon>
        <taxon>Fabaceae</taxon>
        <taxon>Papilionoideae</taxon>
        <taxon>50 kb inversion clade</taxon>
        <taxon>dalbergioids sensu lato</taxon>
        <taxon>Dalbergieae</taxon>
        <taxon>Pterocarpus clade</taxon>
        <taxon>Arachis</taxon>
    </lineage>
</organism>
<evidence type="ECO:0000313" key="4">
    <source>
        <dbReference type="Proteomes" id="UP000289738"/>
    </source>
</evidence>
<comment type="subcellular location">
    <subcellularLocation>
        <location evidence="1">Secreted</location>
        <location evidence="1">Cell wall</location>
    </subcellularLocation>
</comment>
<dbReference type="Proteomes" id="UP000289738">
    <property type="component" value="Chromosome A09"/>
</dbReference>
<dbReference type="PANTHER" id="PTHR31339">
    <property type="entry name" value="PECTIN LYASE-RELATED"/>
    <property type="match status" value="1"/>
</dbReference>
<comment type="caution">
    <text evidence="3">The sequence shown here is derived from an EMBL/GenBank/DDBJ whole genome shotgun (WGS) entry which is preliminary data.</text>
</comment>
<evidence type="ECO:0000313" key="3">
    <source>
        <dbReference type="EMBL" id="RYR38866.1"/>
    </source>
</evidence>
<dbReference type="STRING" id="3818.A0A445BJK7"/>
<evidence type="ECO:0000256" key="1">
    <source>
        <dbReference type="ARBA" id="ARBA00004191"/>
    </source>
</evidence>